<evidence type="ECO:0000313" key="1">
    <source>
        <dbReference type="EMBL" id="KAG2901663.1"/>
    </source>
</evidence>
<reference evidence="1" key="1">
    <citation type="submission" date="2018-10" db="EMBL/GenBank/DDBJ databases">
        <title>Effector identification in a new, highly contiguous assembly of the strawberry crown rot pathogen Phytophthora cactorum.</title>
        <authorList>
            <person name="Armitage A.D."/>
            <person name="Nellist C.F."/>
            <person name="Bates H."/>
            <person name="Vickerstaff R.J."/>
            <person name="Harrison R.J."/>
        </authorList>
    </citation>
    <scope>NUCLEOTIDE SEQUENCE</scope>
    <source>
        <strain evidence="1">4032</strain>
    </source>
</reference>
<accession>A0A8T1BHC7</accession>
<evidence type="ECO:0000313" key="2">
    <source>
        <dbReference type="Proteomes" id="UP000774804"/>
    </source>
</evidence>
<name>A0A8T1BHC7_9STRA</name>
<dbReference type="Proteomes" id="UP000774804">
    <property type="component" value="Unassembled WGS sequence"/>
</dbReference>
<sequence>MLEMRFDDEVVKDRIKAADTNIKNHWFGSTLPVVSQSL</sequence>
<dbReference type="EMBL" id="RCMI01000659">
    <property type="protein sequence ID" value="KAG2901663.1"/>
    <property type="molecule type" value="Genomic_DNA"/>
</dbReference>
<organism evidence="1 2">
    <name type="scientific">Phytophthora cactorum</name>
    <dbReference type="NCBI Taxonomy" id="29920"/>
    <lineage>
        <taxon>Eukaryota</taxon>
        <taxon>Sar</taxon>
        <taxon>Stramenopiles</taxon>
        <taxon>Oomycota</taxon>
        <taxon>Peronosporomycetes</taxon>
        <taxon>Peronosporales</taxon>
        <taxon>Peronosporaceae</taxon>
        <taxon>Phytophthora</taxon>
    </lineage>
</organism>
<dbReference type="AlphaFoldDB" id="A0A8T1BHC7"/>
<gene>
    <name evidence="1" type="ORF">PC115_g15790</name>
</gene>
<comment type="caution">
    <text evidence="1">The sequence shown here is derived from an EMBL/GenBank/DDBJ whole genome shotgun (WGS) entry which is preliminary data.</text>
</comment>
<proteinExistence type="predicted"/>
<protein>
    <submittedName>
        <fullName evidence="1">Uncharacterized protein</fullName>
    </submittedName>
</protein>